<feature type="region of interest" description="Disordered" evidence="1">
    <location>
        <begin position="1"/>
        <end position="22"/>
    </location>
</feature>
<accession>A0AAN6YHS7</accession>
<feature type="compositionally biased region" description="Low complexity" evidence="1">
    <location>
        <begin position="69"/>
        <end position="80"/>
    </location>
</feature>
<evidence type="ECO:0000313" key="3">
    <source>
        <dbReference type="Proteomes" id="UP001301769"/>
    </source>
</evidence>
<sequence length="389" mass="43365">MNKRHKNLDLPPERIPDLPPGPDIMFTTRTRIKAATCLFCQWRSFSISARQFATPGKLPPATPAPKTPTPSASSSSTAQPPATPEAAKDAKPDPAKAGPLAHAPRGYGKKLESFTPTPLGRPIGMNTPPKAGENTGVDTRTLQQRRDDFVNYEKHLERREYLKSQMARPYFRDWRNMQFHKGKTFLAPPRLFKADLSLYIPNFHGRTLEKTKEAASADTTPLLQGRATIISIFSSLWAENQVKTFMSPQSNPALHEVIKASGGRAQIVQVNVEEDSLKAWIVRLFMGSLRSKIKKEDWCKYFLVRKGLTNEIKESIGVLNSKVGYTYLVDHQCRIRWAGSGDADPEEKEGLVKGLNRLLEEMKKEGVSETYVARPIGEGVGVKKTAIAQ</sequence>
<comment type="caution">
    <text evidence="2">The sequence shown here is derived from an EMBL/GenBank/DDBJ whole genome shotgun (WGS) entry which is preliminary data.</text>
</comment>
<dbReference type="PANTHER" id="PTHR28106:SF1">
    <property type="entry name" value="MITOCHONDRIAL ATPASE COMPLEX SUBUNIT ATP10"/>
    <property type="match status" value="1"/>
</dbReference>
<dbReference type="InterPro" id="IPR007849">
    <property type="entry name" value="ATP10"/>
</dbReference>
<feature type="region of interest" description="Disordered" evidence="1">
    <location>
        <begin position="54"/>
        <end position="136"/>
    </location>
</feature>
<proteinExistence type="predicted"/>
<dbReference type="EMBL" id="MU858051">
    <property type="protein sequence ID" value="KAK4218728.1"/>
    <property type="molecule type" value="Genomic_DNA"/>
</dbReference>
<dbReference type="GO" id="GO:0005743">
    <property type="term" value="C:mitochondrial inner membrane"/>
    <property type="evidence" value="ECO:0007669"/>
    <property type="project" value="TreeGrafter"/>
</dbReference>
<dbReference type="Proteomes" id="UP001301769">
    <property type="component" value="Unassembled WGS sequence"/>
</dbReference>
<evidence type="ECO:0000313" key="2">
    <source>
        <dbReference type="EMBL" id="KAK4218728.1"/>
    </source>
</evidence>
<organism evidence="2 3">
    <name type="scientific">Rhypophila decipiens</name>
    <dbReference type="NCBI Taxonomy" id="261697"/>
    <lineage>
        <taxon>Eukaryota</taxon>
        <taxon>Fungi</taxon>
        <taxon>Dikarya</taxon>
        <taxon>Ascomycota</taxon>
        <taxon>Pezizomycotina</taxon>
        <taxon>Sordariomycetes</taxon>
        <taxon>Sordariomycetidae</taxon>
        <taxon>Sordariales</taxon>
        <taxon>Naviculisporaceae</taxon>
        <taxon>Rhypophila</taxon>
    </lineage>
</organism>
<dbReference type="GO" id="GO:0033615">
    <property type="term" value="P:mitochondrial proton-transporting ATP synthase complex assembly"/>
    <property type="evidence" value="ECO:0007669"/>
    <property type="project" value="TreeGrafter"/>
</dbReference>
<feature type="compositionally biased region" description="Pro residues" evidence="1">
    <location>
        <begin position="57"/>
        <end position="68"/>
    </location>
</feature>
<keyword evidence="3" id="KW-1185">Reference proteome</keyword>
<name>A0AAN6YHS7_9PEZI</name>
<dbReference type="AlphaFoldDB" id="A0AAN6YHS7"/>
<reference evidence="2" key="1">
    <citation type="journal article" date="2023" name="Mol. Phylogenet. Evol.">
        <title>Genome-scale phylogeny and comparative genomics of the fungal order Sordariales.</title>
        <authorList>
            <person name="Hensen N."/>
            <person name="Bonometti L."/>
            <person name="Westerberg I."/>
            <person name="Brannstrom I.O."/>
            <person name="Guillou S."/>
            <person name="Cros-Aarteil S."/>
            <person name="Calhoun S."/>
            <person name="Haridas S."/>
            <person name="Kuo A."/>
            <person name="Mondo S."/>
            <person name="Pangilinan J."/>
            <person name="Riley R."/>
            <person name="LaButti K."/>
            <person name="Andreopoulos B."/>
            <person name="Lipzen A."/>
            <person name="Chen C."/>
            <person name="Yan M."/>
            <person name="Daum C."/>
            <person name="Ng V."/>
            <person name="Clum A."/>
            <person name="Steindorff A."/>
            <person name="Ohm R.A."/>
            <person name="Martin F."/>
            <person name="Silar P."/>
            <person name="Natvig D.O."/>
            <person name="Lalanne C."/>
            <person name="Gautier V."/>
            <person name="Ament-Velasquez S.L."/>
            <person name="Kruys A."/>
            <person name="Hutchinson M.I."/>
            <person name="Powell A.J."/>
            <person name="Barry K."/>
            <person name="Miller A.N."/>
            <person name="Grigoriev I.V."/>
            <person name="Debuchy R."/>
            <person name="Gladieux P."/>
            <person name="Hiltunen Thoren M."/>
            <person name="Johannesson H."/>
        </authorList>
    </citation>
    <scope>NUCLEOTIDE SEQUENCE</scope>
    <source>
        <strain evidence="2">PSN293</strain>
    </source>
</reference>
<evidence type="ECO:0000256" key="1">
    <source>
        <dbReference type="SAM" id="MobiDB-lite"/>
    </source>
</evidence>
<reference evidence="2" key="2">
    <citation type="submission" date="2023-05" db="EMBL/GenBank/DDBJ databases">
        <authorList>
            <consortium name="Lawrence Berkeley National Laboratory"/>
            <person name="Steindorff A."/>
            <person name="Hensen N."/>
            <person name="Bonometti L."/>
            <person name="Westerberg I."/>
            <person name="Brannstrom I.O."/>
            <person name="Guillou S."/>
            <person name="Cros-Aarteil S."/>
            <person name="Calhoun S."/>
            <person name="Haridas S."/>
            <person name="Kuo A."/>
            <person name="Mondo S."/>
            <person name="Pangilinan J."/>
            <person name="Riley R."/>
            <person name="Labutti K."/>
            <person name="Andreopoulos B."/>
            <person name="Lipzen A."/>
            <person name="Chen C."/>
            <person name="Yanf M."/>
            <person name="Daum C."/>
            <person name="Ng V."/>
            <person name="Clum A."/>
            <person name="Ohm R."/>
            <person name="Martin F."/>
            <person name="Silar P."/>
            <person name="Natvig D."/>
            <person name="Lalanne C."/>
            <person name="Gautier V."/>
            <person name="Ament-Velasquez S.L."/>
            <person name="Kruys A."/>
            <person name="Hutchinson M.I."/>
            <person name="Powell A.J."/>
            <person name="Barry K."/>
            <person name="Miller A.N."/>
            <person name="Grigoriev I.V."/>
            <person name="Debuchy R."/>
            <person name="Gladieux P."/>
            <person name="Thoren M.H."/>
            <person name="Johannesson H."/>
        </authorList>
    </citation>
    <scope>NUCLEOTIDE SEQUENCE</scope>
    <source>
        <strain evidence="2">PSN293</strain>
    </source>
</reference>
<gene>
    <name evidence="2" type="ORF">QBC37DRAFT_411395</name>
</gene>
<dbReference type="Pfam" id="PF05176">
    <property type="entry name" value="ATP-synt_10"/>
    <property type="match status" value="1"/>
</dbReference>
<feature type="compositionally biased region" description="Basic and acidic residues" evidence="1">
    <location>
        <begin position="7"/>
        <end position="16"/>
    </location>
</feature>
<dbReference type="PANTHER" id="PTHR28106">
    <property type="entry name" value="MITOCHONDRIAL ATPASE COMPLEX SUBUNIT ATP10"/>
    <property type="match status" value="1"/>
</dbReference>
<protein>
    <submittedName>
        <fullName evidence="2">Mitochondrial ATPase</fullName>
    </submittedName>
</protein>